<protein>
    <submittedName>
        <fullName evidence="1">Uncharacterized protein</fullName>
    </submittedName>
</protein>
<gene>
    <name evidence="1" type="ORF">MRBLWS13_001657</name>
</gene>
<dbReference type="AlphaFoldDB" id="A0AAU6SAT0"/>
<name>A0AAU6SAT0_9MICO</name>
<dbReference type="EMBL" id="CP151632">
    <property type="protein sequence ID" value="WZO34014.1"/>
    <property type="molecule type" value="Genomic_DNA"/>
</dbReference>
<accession>A0AAU6SAT0</accession>
<dbReference type="RefSeq" id="WP_349428555.1">
    <property type="nucleotide sequence ID" value="NZ_CP151632.1"/>
</dbReference>
<reference evidence="1" key="1">
    <citation type="submission" date="2024-04" db="EMBL/GenBank/DDBJ databases">
        <authorList>
            <person name="Roder T."/>
            <person name="Oberhansli S."/>
            <person name="Kreuzer M."/>
        </authorList>
    </citation>
    <scope>NUCLEOTIDE SEQUENCE</scope>
    <source>
        <strain evidence="1">LWS13-1.2</strain>
    </source>
</reference>
<sequence>MGMEQIWPGLSAEARDWLIANNGDAVPVDIAAEIDELVDAADAEDVWAIESGAAPAALEPEDEIQDADEDPGARYLAEDAIDWIEETANDE</sequence>
<evidence type="ECO:0000313" key="1">
    <source>
        <dbReference type="EMBL" id="WZO34014.1"/>
    </source>
</evidence>
<proteinExistence type="predicted"/>
<organism evidence="1">
    <name type="scientific">Microbacterium sp. LWS13-1.2</name>
    <dbReference type="NCBI Taxonomy" id="3135264"/>
    <lineage>
        <taxon>Bacteria</taxon>
        <taxon>Bacillati</taxon>
        <taxon>Actinomycetota</taxon>
        <taxon>Actinomycetes</taxon>
        <taxon>Micrococcales</taxon>
        <taxon>Microbacteriaceae</taxon>
        <taxon>Microbacterium</taxon>
    </lineage>
</organism>